<dbReference type="InterPro" id="IPR011990">
    <property type="entry name" value="TPR-like_helical_dom_sf"/>
</dbReference>
<dbReference type="OMA" id="VIWLEEM"/>
<dbReference type="Pfam" id="PF01535">
    <property type="entry name" value="PPR"/>
    <property type="match status" value="4"/>
</dbReference>
<reference evidence="4" key="2">
    <citation type="journal article" date="2018" name="BMC Genomics">
        <title>A manually annotated Actinidia chinensis var. chinensis (kiwifruit) genome highlights the challenges associated with draft genomes and gene prediction in plants.</title>
        <authorList>
            <person name="Pilkington S.M."/>
            <person name="Crowhurst R."/>
            <person name="Hilario E."/>
            <person name="Nardozza S."/>
            <person name="Fraser L."/>
            <person name="Peng Y."/>
            <person name="Gunaseelan K."/>
            <person name="Simpson R."/>
            <person name="Tahir J."/>
            <person name="Deroles S.C."/>
            <person name="Templeton K."/>
            <person name="Luo Z."/>
            <person name="Davy M."/>
            <person name="Cheng C."/>
            <person name="McNeilage M."/>
            <person name="Scaglione D."/>
            <person name="Liu Y."/>
            <person name="Zhang Q."/>
            <person name="Datson P."/>
            <person name="De Silva N."/>
            <person name="Gardiner S.E."/>
            <person name="Bassett H."/>
            <person name="Chagne D."/>
            <person name="McCallum J."/>
            <person name="Dzierzon H."/>
            <person name="Deng C."/>
            <person name="Wang Y.Y."/>
            <person name="Barron L."/>
            <person name="Manako K."/>
            <person name="Bowen J."/>
            <person name="Foster T.M."/>
            <person name="Erridge Z.A."/>
            <person name="Tiffin H."/>
            <person name="Waite C.N."/>
            <person name="Davies K.M."/>
            <person name="Grierson E.P."/>
            <person name="Laing W.A."/>
            <person name="Kirk R."/>
            <person name="Chen X."/>
            <person name="Wood M."/>
            <person name="Montefiori M."/>
            <person name="Brummell D.A."/>
            <person name="Schwinn K.E."/>
            <person name="Catanach A."/>
            <person name="Fullerton C."/>
            <person name="Li D."/>
            <person name="Meiyalaghan S."/>
            <person name="Nieuwenhuizen N."/>
            <person name="Read N."/>
            <person name="Prakash R."/>
            <person name="Hunter D."/>
            <person name="Zhang H."/>
            <person name="McKenzie M."/>
            <person name="Knabel M."/>
            <person name="Harris A."/>
            <person name="Allan A.C."/>
            <person name="Gleave A."/>
            <person name="Chen A."/>
            <person name="Janssen B.J."/>
            <person name="Plunkett B."/>
            <person name="Ampomah-Dwamena C."/>
            <person name="Voogd C."/>
            <person name="Leif D."/>
            <person name="Lafferty D."/>
            <person name="Souleyre E.J.F."/>
            <person name="Varkonyi-Gasic E."/>
            <person name="Gambi F."/>
            <person name="Hanley J."/>
            <person name="Yao J.L."/>
            <person name="Cheung J."/>
            <person name="David K.M."/>
            <person name="Warren B."/>
            <person name="Marsh K."/>
            <person name="Snowden K.C."/>
            <person name="Lin-Wang K."/>
            <person name="Brian L."/>
            <person name="Martinez-Sanchez M."/>
            <person name="Wang M."/>
            <person name="Ileperuma N."/>
            <person name="Macnee N."/>
            <person name="Campin R."/>
            <person name="McAtee P."/>
            <person name="Drummond R.S.M."/>
            <person name="Espley R.V."/>
            <person name="Ireland H.S."/>
            <person name="Wu R."/>
            <person name="Atkinson R.G."/>
            <person name="Karunairetnam S."/>
            <person name="Bulley S."/>
            <person name="Chunkath S."/>
            <person name="Hanley Z."/>
            <person name="Storey R."/>
            <person name="Thrimawithana A.H."/>
            <person name="Thomson S."/>
            <person name="David C."/>
            <person name="Testolin R."/>
            <person name="Huang H."/>
            <person name="Hellens R.P."/>
            <person name="Schaffer R.J."/>
        </authorList>
    </citation>
    <scope>NUCLEOTIDE SEQUENCE [LARGE SCALE GENOMIC DNA]</scope>
    <source>
        <strain evidence="4">cv. Red5</strain>
    </source>
</reference>
<dbReference type="FunCoup" id="A0A2R6RCD4">
    <property type="interactions" value="1329"/>
</dbReference>
<dbReference type="AlphaFoldDB" id="A0A2R6RCD4"/>
<feature type="repeat" description="PPR" evidence="2">
    <location>
        <begin position="437"/>
        <end position="471"/>
    </location>
</feature>
<evidence type="ECO:0000256" key="1">
    <source>
        <dbReference type="ARBA" id="ARBA00022737"/>
    </source>
</evidence>
<feature type="repeat" description="PPR" evidence="2">
    <location>
        <begin position="224"/>
        <end position="258"/>
    </location>
</feature>
<evidence type="ECO:0000256" key="2">
    <source>
        <dbReference type="PROSITE-ProRule" id="PRU00708"/>
    </source>
</evidence>
<proteinExistence type="predicted"/>
<feature type="repeat" description="PPR" evidence="2">
    <location>
        <begin position="44"/>
        <end position="78"/>
    </location>
</feature>
<comment type="caution">
    <text evidence="3">The sequence shown here is derived from an EMBL/GenBank/DDBJ whole genome shotgun (WGS) entry which is preliminary data.</text>
</comment>
<dbReference type="Pfam" id="PF13041">
    <property type="entry name" value="PPR_2"/>
    <property type="match status" value="2"/>
</dbReference>
<dbReference type="PROSITE" id="PS51375">
    <property type="entry name" value="PPR"/>
    <property type="match status" value="8"/>
</dbReference>
<dbReference type="STRING" id="1590841.A0A2R6RCD4"/>
<feature type="repeat" description="PPR" evidence="2">
    <location>
        <begin position="185"/>
        <end position="215"/>
    </location>
</feature>
<name>A0A2R6RCD4_ACTCC</name>
<dbReference type="EMBL" id="NKQK01000007">
    <property type="protein sequence ID" value="PSS26242.1"/>
    <property type="molecule type" value="Genomic_DNA"/>
</dbReference>
<gene>
    <name evidence="3" type="ORF">CEY00_Acc07534</name>
</gene>
<reference evidence="3 4" key="1">
    <citation type="submission" date="2017-07" db="EMBL/GenBank/DDBJ databases">
        <title>An improved, manually edited Actinidia chinensis var. chinensis (kiwifruit) genome highlights the challenges associated with draft genomes and gene prediction in plants.</title>
        <authorList>
            <person name="Pilkington S."/>
            <person name="Crowhurst R."/>
            <person name="Hilario E."/>
            <person name="Nardozza S."/>
            <person name="Fraser L."/>
            <person name="Peng Y."/>
            <person name="Gunaseelan K."/>
            <person name="Simpson R."/>
            <person name="Tahir J."/>
            <person name="Deroles S."/>
            <person name="Templeton K."/>
            <person name="Luo Z."/>
            <person name="Davy M."/>
            <person name="Cheng C."/>
            <person name="Mcneilage M."/>
            <person name="Scaglione D."/>
            <person name="Liu Y."/>
            <person name="Zhang Q."/>
            <person name="Datson P."/>
            <person name="De Silva N."/>
            <person name="Gardiner S."/>
            <person name="Bassett H."/>
            <person name="Chagne D."/>
            <person name="Mccallum J."/>
            <person name="Dzierzon H."/>
            <person name="Deng C."/>
            <person name="Wang Y.-Y."/>
            <person name="Barron N."/>
            <person name="Manako K."/>
            <person name="Bowen J."/>
            <person name="Foster T."/>
            <person name="Erridge Z."/>
            <person name="Tiffin H."/>
            <person name="Waite C."/>
            <person name="Davies K."/>
            <person name="Grierson E."/>
            <person name="Laing W."/>
            <person name="Kirk R."/>
            <person name="Chen X."/>
            <person name="Wood M."/>
            <person name="Montefiori M."/>
            <person name="Brummell D."/>
            <person name="Schwinn K."/>
            <person name="Catanach A."/>
            <person name="Fullerton C."/>
            <person name="Li D."/>
            <person name="Meiyalaghan S."/>
            <person name="Nieuwenhuizen N."/>
            <person name="Read N."/>
            <person name="Prakash R."/>
            <person name="Hunter D."/>
            <person name="Zhang H."/>
            <person name="Mckenzie M."/>
            <person name="Knabel M."/>
            <person name="Harris A."/>
            <person name="Allan A."/>
            <person name="Chen A."/>
            <person name="Janssen B."/>
            <person name="Plunkett B."/>
            <person name="Dwamena C."/>
            <person name="Voogd C."/>
            <person name="Leif D."/>
            <person name="Lafferty D."/>
            <person name="Souleyre E."/>
            <person name="Varkonyi-Gasic E."/>
            <person name="Gambi F."/>
            <person name="Hanley J."/>
            <person name="Yao J.-L."/>
            <person name="Cheung J."/>
            <person name="David K."/>
            <person name="Warren B."/>
            <person name="Marsh K."/>
            <person name="Snowden K."/>
            <person name="Lin-Wang K."/>
            <person name="Brian L."/>
            <person name="Martinez-Sanchez M."/>
            <person name="Wang M."/>
            <person name="Ileperuma N."/>
            <person name="Macnee N."/>
            <person name="Campin R."/>
            <person name="Mcatee P."/>
            <person name="Drummond R."/>
            <person name="Espley R."/>
            <person name="Ireland H."/>
            <person name="Wu R."/>
            <person name="Atkinson R."/>
            <person name="Karunairetnam S."/>
            <person name="Bulley S."/>
            <person name="Chunkath S."/>
            <person name="Hanley Z."/>
            <person name="Storey R."/>
            <person name="Thrimawithana A."/>
            <person name="Thomson S."/>
            <person name="David C."/>
            <person name="Testolin R."/>
        </authorList>
    </citation>
    <scope>NUCLEOTIDE SEQUENCE [LARGE SCALE GENOMIC DNA]</scope>
    <source>
        <strain evidence="4">cv. Red5</strain>
        <tissue evidence="3">Young leaf</tissue>
    </source>
</reference>
<dbReference type="PANTHER" id="PTHR45613">
    <property type="entry name" value="PENTATRICOPEPTIDE REPEAT-CONTAINING PROTEIN"/>
    <property type="match status" value="1"/>
</dbReference>
<dbReference type="OrthoDB" id="767661at2759"/>
<dbReference type="InParanoid" id="A0A2R6RCD4"/>
<evidence type="ECO:0000313" key="4">
    <source>
        <dbReference type="Proteomes" id="UP000241394"/>
    </source>
</evidence>
<feature type="repeat" description="PPR" evidence="2">
    <location>
        <begin position="330"/>
        <end position="365"/>
    </location>
</feature>
<feature type="repeat" description="PPR" evidence="2">
    <location>
        <begin position="295"/>
        <end position="329"/>
    </location>
</feature>
<dbReference type="NCBIfam" id="TIGR00756">
    <property type="entry name" value="PPR"/>
    <property type="match status" value="8"/>
</dbReference>
<dbReference type="Proteomes" id="UP000241394">
    <property type="component" value="Chromosome LG7"/>
</dbReference>
<accession>A0A2R6RCD4</accession>
<keyword evidence="4" id="KW-1185">Reference proteome</keyword>
<keyword evidence="1" id="KW-0677">Repeat</keyword>
<protein>
    <submittedName>
        <fullName evidence="3">Pentatricopeptide repeat-containing protein</fullName>
    </submittedName>
</protein>
<feature type="repeat" description="PPR" evidence="2">
    <location>
        <begin position="402"/>
        <end position="436"/>
    </location>
</feature>
<dbReference type="InterPro" id="IPR002885">
    <property type="entry name" value="PPR_rpt"/>
</dbReference>
<dbReference type="PANTHER" id="PTHR45613:SF9">
    <property type="entry name" value="MITOCHONDRIAL GROUP I INTRON SPLICING FACTOR CCM1"/>
    <property type="match status" value="1"/>
</dbReference>
<dbReference type="Gramene" id="PSS26242">
    <property type="protein sequence ID" value="PSS26242"/>
    <property type="gene ID" value="CEY00_Acc07534"/>
</dbReference>
<evidence type="ECO:0000313" key="3">
    <source>
        <dbReference type="EMBL" id="PSS26242.1"/>
    </source>
</evidence>
<organism evidence="3 4">
    <name type="scientific">Actinidia chinensis var. chinensis</name>
    <name type="common">Chinese soft-hair kiwi</name>
    <dbReference type="NCBI Taxonomy" id="1590841"/>
    <lineage>
        <taxon>Eukaryota</taxon>
        <taxon>Viridiplantae</taxon>
        <taxon>Streptophyta</taxon>
        <taxon>Embryophyta</taxon>
        <taxon>Tracheophyta</taxon>
        <taxon>Spermatophyta</taxon>
        <taxon>Magnoliopsida</taxon>
        <taxon>eudicotyledons</taxon>
        <taxon>Gunneridae</taxon>
        <taxon>Pentapetalae</taxon>
        <taxon>asterids</taxon>
        <taxon>Ericales</taxon>
        <taxon>Actinidiaceae</taxon>
        <taxon>Actinidia</taxon>
    </lineage>
</organism>
<dbReference type="Pfam" id="PF12854">
    <property type="entry name" value="PPR_1"/>
    <property type="match status" value="1"/>
</dbReference>
<feature type="repeat" description="PPR" evidence="2">
    <location>
        <begin position="150"/>
        <end position="184"/>
    </location>
</feature>
<sequence>MNIIWPRLLTPTHLIQVIRNQKNPLTALQIFNGAKSKFPNYRHNGPAYATMINILGSSGRIAEMKELIGQMKEDSCECRDSAFASAIKIYAKAGLMDEAISLFRNLPQFNCVNWTESFNTLLQLLVKESEIETAHRLFLENSHGWEVKSRARSLNVLIDALCQSNRSDLALQVFQEMNYMCCHPDRETYQILMRGLCEDGRLNEATHLLYSMFWRISQKGSGEDIVVYRTLLDALCDDGQVEEAVDILDKVLRKGLKAPKRCRKQLNLNQLHSTVDVQEAKVLIHEALIKGLVPNSESYKAMAVDLYSEGKINEADKVLCEMNDKGFKPLIVIYEAKVATLCQEGRVDEAIEVIEGDMVEVNCVPSVGLYNTVIKSLCGERKSVSAVEYLEKMARHIGCVPNNDTYALLVDGLCCDGRFVEASQILERMLIKSYWPCVATYNTLIRGLCAMGRPYEAGMWLEELVSEGKLPERSVWDALVASLCSNLVVADFSAMLEQLKRP</sequence>
<dbReference type="Gene3D" id="1.25.40.10">
    <property type="entry name" value="Tetratricopeptide repeat domain"/>
    <property type="match status" value="5"/>
</dbReference>